<dbReference type="EMBL" id="BX294152">
    <property type="protein sequence ID" value="CAD77000.1"/>
    <property type="molecule type" value="Genomic_DNA"/>
</dbReference>
<dbReference type="CDD" id="cd00198">
    <property type="entry name" value="vWFA"/>
    <property type="match status" value="1"/>
</dbReference>
<evidence type="ECO:0000256" key="2">
    <source>
        <dbReference type="SAM" id="Phobius"/>
    </source>
</evidence>
<evidence type="ECO:0000256" key="1">
    <source>
        <dbReference type="SAM" id="MobiDB-lite"/>
    </source>
</evidence>
<dbReference type="InterPro" id="IPR036465">
    <property type="entry name" value="vWFA_dom_sf"/>
</dbReference>
<dbReference type="Pfam" id="PF07090">
    <property type="entry name" value="GATase1_like"/>
    <property type="match status" value="1"/>
</dbReference>
<dbReference type="EnsemblBacteria" id="CAD77000">
    <property type="protein sequence ID" value="CAD77000"/>
    <property type="gene ID" value="RB10801"/>
</dbReference>
<evidence type="ECO:0000313" key="4">
    <source>
        <dbReference type="EMBL" id="CAD77000.1"/>
    </source>
</evidence>
<dbReference type="InterPro" id="IPR002035">
    <property type="entry name" value="VWF_A"/>
</dbReference>
<keyword evidence="5" id="KW-1185">Reference proteome</keyword>
<keyword evidence="2" id="KW-0472">Membrane</keyword>
<dbReference type="InParanoid" id="Q7UK81"/>
<dbReference type="InterPro" id="IPR029062">
    <property type="entry name" value="Class_I_gatase-like"/>
</dbReference>
<feature type="domain" description="VWFA" evidence="3">
    <location>
        <begin position="127"/>
        <end position="312"/>
    </location>
</feature>
<dbReference type="SUPFAM" id="SSF53300">
    <property type="entry name" value="vWA-like"/>
    <property type="match status" value="1"/>
</dbReference>
<accession>Q7UK81</accession>
<dbReference type="PROSITE" id="PS50234">
    <property type="entry name" value="VWFA"/>
    <property type="match status" value="1"/>
</dbReference>
<protein>
    <recommendedName>
        <fullName evidence="3">VWFA domain-containing protein</fullName>
    </recommendedName>
</protein>
<dbReference type="PATRIC" id="fig|243090.15.peg.5214"/>
<dbReference type="eggNOG" id="COG2304">
    <property type="taxonomic scope" value="Bacteria"/>
</dbReference>
<dbReference type="PANTHER" id="PTHR37947:SF1">
    <property type="entry name" value="BLL2462 PROTEIN"/>
    <property type="match status" value="1"/>
</dbReference>
<dbReference type="Gene3D" id="3.40.50.880">
    <property type="match status" value="1"/>
</dbReference>
<feature type="region of interest" description="Disordered" evidence="1">
    <location>
        <begin position="503"/>
        <end position="526"/>
    </location>
</feature>
<feature type="transmembrane region" description="Helical" evidence="2">
    <location>
        <begin position="817"/>
        <end position="836"/>
    </location>
</feature>
<organism evidence="4 5">
    <name type="scientific">Rhodopirellula baltica (strain DSM 10527 / NCIMB 13988 / SH1)</name>
    <dbReference type="NCBI Taxonomy" id="243090"/>
    <lineage>
        <taxon>Bacteria</taxon>
        <taxon>Pseudomonadati</taxon>
        <taxon>Planctomycetota</taxon>
        <taxon>Planctomycetia</taxon>
        <taxon>Pirellulales</taxon>
        <taxon>Pirellulaceae</taxon>
        <taxon>Rhodopirellula</taxon>
    </lineage>
</organism>
<dbReference type="OrthoDB" id="9781333at2"/>
<sequence length="843" mass="91363">MGAIGFRRTVVDPRSRGWFASRVTAWPNDVAGRDCLSSRAIAEQSVLPNIGRGSVSWSLDPIYDSLPVALLLVGLIATMLFTILPPGVSGRRRQGLLLLRGLASIALALVLLRPALVRTDNRPAAATLAIAIDTSASMGLPSDGSENRWQQQRRSLERLAEGLSDSDQALQVVVVGFDASANVIGESGTTELRTLAQRVGEIEHSGKETDLSSPLLMAMNRGRNSPLTGVAVFSDGTQVTNRSEGNEAEQSDPRREARLVGAMGVPVWAIPLGPPAEASRQIDLAVESLPETFRMFTGNESSVLFDVHTKGIVQSPAKVSLKWIDSAGQTAIAATRTVTPESMEQTIAIEVPVLAPPPGQYRLVASVETRSGETITDNNSQVAFVDVREGGGRVLYLEGTPRLEQKDLRWALSRFLDLELTYRWIPRDTVGAWPIDLVDDFSRGRYDVVILGDLHSSALGNEQLQELADSVGEGTALIMLGGEHTYSRGGYATTPLAKVLPVQLDDRQRQPPGPLDASDRLGKDADPMRQPVVLRPSTMHPITTIEVSKQGSVVGWSDLPSMPGANRWPSVRVAPGVQVLLSTPSDEPMMVVGEYGRGRVATLAFDSTWTWRRAGLGDFHRRFWRQLILWSLAREDSSQQTIQLDLAPRRFVATEAPLFTATIRGDLSSVLDSQSVSNVGSLQAEVILSSGETVVVPMSSTVSTNESSISLTGQLPSMPPGFHRLRVGPVSEVATTDSGEPIEPAEVAFQVLDDTRELSVAQTDHALLRQMASATSGSGGRVFEPDQMDELVDLIQSRRTESTRTVIEKFRLGDGPVSGWLIFLLFAGALSVEWFLRRQWGLA</sequence>
<dbReference type="SUPFAM" id="SSF52317">
    <property type="entry name" value="Class I glutamine amidotransferase-like"/>
    <property type="match status" value="1"/>
</dbReference>
<keyword evidence="2" id="KW-1133">Transmembrane helix</keyword>
<proteinExistence type="predicted"/>
<dbReference type="Gene3D" id="3.40.50.410">
    <property type="entry name" value="von Willebrand factor, type A domain"/>
    <property type="match status" value="1"/>
</dbReference>
<keyword evidence="2" id="KW-0812">Transmembrane</keyword>
<dbReference type="Pfam" id="PF13519">
    <property type="entry name" value="VWA_2"/>
    <property type="match status" value="1"/>
</dbReference>
<dbReference type="AlphaFoldDB" id="Q7UK81"/>
<reference evidence="4 5" key="1">
    <citation type="journal article" date="2003" name="Proc. Natl. Acad. Sci. U.S.A.">
        <title>Complete genome sequence of the marine planctomycete Pirellula sp. strain 1.</title>
        <authorList>
            <person name="Gloeckner F.O."/>
            <person name="Kube M."/>
            <person name="Bauer M."/>
            <person name="Teeling H."/>
            <person name="Lombardot T."/>
            <person name="Ludwig W."/>
            <person name="Gade D."/>
            <person name="Beck A."/>
            <person name="Borzym K."/>
            <person name="Heitmann K."/>
            <person name="Rabus R."/>
            <person name="Schlesner H."/>
            <person name="Amann R."/>
            <person name="Reinhardt R."/>
        </authorList>
    </citation>
    <scope>NUCLEOTIDE SEQUENCE [LARGE SCALE GENOMIC DNA]</scope>
    <source>
        <strain evidence="5">DSM 10527 / NCIMB 13988 / SH1</strain>
    </source>
</reference>
<dbReference type="Proteomes" id="UP000001025">
    <property type="component" value="Chromosome"/>
</dbReference>
<dbReference type="STRING" id="243090.RB10801"/>
<dbReference type="InterPro" id="IPR010768">
    <property type="entry name" value="GATase1-like"/>
</dbReference>
<dbReference type="PANTHER" id="PTHR37947">
    <property type="entry name" value="BLL2462 PROTEIN"/>
    <property type="match status" value="1"/>
</dbReference>
<dbReference type="eggNOG" id="COG5426">
    <property type="taxonomic scope" value="Bacteria"/>
</dbReference>
<gene>
    <name evidence="4" type="ordered locus">RB10801</name>
</gene>
<evidence type="ECO:0000313" key="5">
    <source>
        <dbReference type="Proteomes" id="UP000001025"/>
    </source>
</evidence>
<dbReference type="HOGENOM" id="CLU_013447_1_0_0"/>
<name>Q7UK81_RHOBA</name>
<dbReference type="KEGG" id="rba:RB10801"/>
<feature type="transmembrane region" description="Helical" evidence="2">
    <location>
        <begin position="96"/>
        <end position="116"/>
    </location>
</feature>
<feature type="compositionally biased region" description="Basic and acidic residues" evidence="1">
    <location>
        <begin position="517"/>
        <end position="526"/>
    </location>
</feature>
<evidence type="ECO:0000259" key="3">
    <source>
        <dbReference type="PROSITE" id="PS50234"/>
    </source>
</evidence>
<feature type="transmembrane region" description="Helical" evidence="2">
    <location>
        <begin position="66"/>
        <end position="84"/>
    </location>
</feature>